<evidence type="ECO:0000313" key="2">
    <source>
        <dbReference type="Proteomes" id="UP001210865"/>
    </source>
</evidence>
<reference evidence="1 2" key="1">
    <citation type="submission" date="2022-12" db="EMBL/GenBank/DDBJ databases">
        <title>Sphingomonas abieness sp. nov., an endophytic bacterium isolated from Abies koreana.</title>
        <authorList>
            <person name="Jiang L."/>
            <person name="Lee J."/>
        </authorList>
    </citation>
    <scope>NUCLEOTIDE SEQUENCE [LARGE SCALE GENOMIC DNA]</scope>
    <source>
        <strain evidence="2">PAMB 00755</strain>
    </source>
</reference>
<evidence type="ECO:0000313" key="1">
    <source>
        <dbReference type="EMBL" id="WBO23069.1"/>
    </source>
</evidence>
<protein>
    <submittedName>
        <fullName evidence="1">DUF4160 domain-containing protein</fullName>
    </submittedName>
</protein>
<dbReference type="RefSeq" id="WP_270077706.1">
    <property type="nucleotide sequence ID" value="NZ_CP115174.1"/>
</dbReference>
<dbReference type="EMBL" id="CP115174">
    <property type="protein sequence ID" value="WBO23069.1"/>
    <property type="molecule type" value="Genomic_DNA"/>
</dbReference>
<proteinExistence type="predicted"/>
<dbReference type="Pfam" id="PF13711">
    <property type="entry name" value="DUF4160"/>
    <property type="match status" value="1"/>
</dbReference>
<name>A0ABY7NSZ3_9SPHN</name>
<sequence>MPVVFREQGVRFHFYSNEGDPREPAHIHAVKADADAKLWLYPEVSFAYNRGFDARTQRWLLALVEERQSDIEDAWNAHFS</sequence>
<accession>A0ABY7NSZ3</accession>
<dbReference type="Proteomes" id="UP001210865">
    <property type="component" value="Chromosome"/>
</dbReference>
<keyword evidence="2" id="KW-1185">Reference proteome</keyword>
<gene>
    <name evidence="1" type="ORF">PBT88_02715</name>
</gene>
<organism evidence="1 2">
    <name type="scientific">Sphingomonas abietis</name>
    <dbReference type="NCBI Taxonomy" id="3012344"/>
    <lineage>
        <taxon>Bacteria</taxon>
        <taxon>Pseudomonadati</taxon>
        <taxon>Pseudomonadota</taxon>
        <taxon>Alphaproteobacteria</taxon>
        <taxon>Sphingomonadales</taxon>
        <taxon>Sphingomonadaceae</taxon>
        <taxon>Sphingomonas</taxon>
    </lineage>
</organism>
<dbReference type="InterPro" id="IPR025427">
    <property type="entry name" value="DUF4160"/>
</dbReference>